<organism evidence="3 4">
    <name type="scientific">Lyophyllum shimeji</name>
    <name type="common">Hon-shimeji</name>
    <name type="synonym">Tricholoma shimeji</name>
    <dbReference type="NCBI Taxonomy" id="47721"/>
    <lineage>
        <taxon>Eukaryota</taxon>
        <taxon>Fungi</taxon>
        <taxon>Dikarya</taxon>
        <taxon>Basidiomycota</taxon>
        <taxon>Agaricomycotina</taxon>
        <taxon>Agaricomycetes</taxon>
        <taxon>Agaricomycetidae</taxon>
        <taxon>Agaricales</taxon>
        <taxon>Tricholomatineae</taxon>
        <taxon>Lyophyllaceae</taxon>
        <taxon>Lyophyllum</taxon>
    </lineage>
</organism>
<dbReference type="SUPFAM" id="SSF81383">
    <property type="entry name" value="F-box domain"/>
    <property type="match status" value="1"/>
</dbReference>
<dbReference type="InterPro" id="IPR036047">
    <property type="entry name" value="F-box-like_dom_sf"/>
</dbReference>
<name>A0A9P3PC74_LYOSH</name>
<evidence type="ECO:0000313" key="3">
    <source>
        <dbReference type="EMBL" id="GLB33120.1"/>
    </source>
</evidence>
<protein>
    <recommendedName>
        <fullName evidence="1">F-box domain-containing protein</fullName>
    </recommendedName>
</protein>
<feature type="domain" description="F-box" evidence="1">
    <location>
        <begin position="22"/>
        <end position="67"/>
    </location>
</feature>
<evidence type="ECO:0000313" key="4">
    <source>
        <dbReference type="Proteomes" id="UP001063166"/>
    </source>
</evidence>
<dbReference type="InterPro" id="IPR001810">
    <property type="entry name" value="F-box_dom"/>
</dbReference>
<keyword evidence="4" id="KW-1185">Reference proteome</keyword>
<sequence>MSKLSIANRAVVAAVHHPLRMSTFTCHIPLEVVGEILKLVQGADLARCSYVSRAFAQIVEPLLYHNITVKISRSSAYASSALFASLASSTTRCSRVKTLIVKVVTSRRPFDFEVPRLSFPNIHTFGLMTDTLDDTHWFHEKPTAIAFCEDLLRQPTLRKWAVSGPNGLPARLLFLPQHLIQLTLDATCFVSQGEDFDIIPRWVSLQSLQFSSLPFTTSNFISPPMRR</sequence>
<dbReference type="EMBL" id="BRPK01000001">
    <property type="protein sequence ID" value="GLB33120.1"/>
    <property type="molecule type" value="Genomic_DNA"/>
</dbReference>
<dbReference type="AlphaFoldDB" id="A0A9P3PC74"/>
<proteinExistence type="predicted"/>
<comment type="caution">
    <text evidence="3">The sequence shown here is derived from an EMBL/GenBank/DDBJ whole genome shotgun (WGS) entry which is preliminary data.</text>
</comment>
<dbReference type="EMBL" id="BRPK01000001">
    <property type="protein sequence ID" value="GLB33118.1"/>
    <property type="molecule type" value="Genomic_DNA"/>
</dbReference>
<gene>
    <name evidence="2" type="ORF">LshimejAT787_0100030</name>
    <name evidence="3" type="ORF">LshimejAT787_0100050</name>
</gene>
<reference evidence="3" key="1">
    <citation type="submission" date="2022-07" db="EMBL/GenBank/DDBJ databases">
        <title>The genome of Lyophyllum shimeji provides insight into the initial evolution of ectomycorrhizal fungal genome.</title>
        <authorList>
            <person name="Kobayashi Y."/>
            <person name="Shibata T."/>
            <person name="Hirakawa H."/>
            <person name="Shigenobu S."/>
            <person name="Nishiyama T."/>
            <person name="Yamada A."/>
            <person name="Hasebe M."/>
            <person name="Kawaguchi M."/>
        </authorList>
    </citation>
    <scope>NUCLEOTIDE SEQUENCE</scope>
    <source>
        <strain evidence="3">AT787</strain>
    </source>
</reference>
<dbReference type="Proteomes" id="UP001063166">
    <property type="component" value="Unassembled WGS sequence"/>
</dbReference>
<accession>A0A9P3PC74</accession>
<evidence type="ECO:0000259" key="1">
    <source>
        <dbReference type="PROSITE" id="PS50181"/>
    </source>
</evidence>
<evidence type="ECO:0000313" key="2">
    <source>
        <dbReference type="EMBL" id="GLB33118.1"/>
    </source>
</evidence>
<dbReference type="Pfam" id="PF12937">
    <property type="entry name" value="F-box-like"/>
    <property type="match status" value="1"/>
</dbReference>
<dbReference type="PROSITE" id="PS50181">
    <property type="entry name" value="FBOX"/>
    <property type="match status" value="1"/>
</dbReference>